<dbReference type="SUPFAM" id="SSF54427">
    <property type="entry name" value="NTF2-like"/>
    <property type="match status" value="1"/>
</dbReference>
<dbReference type="Pfam" id="PF22602">
    <property type="entry name" value="NXF_NTF2"/>
    <property type="match status" value="1"/>
</dbReference>
<accession>A0A0Q9WXW1</accession>
<evidence type="ECO:0000313" key="7">
    <source>
        <dbReference type="EMBL" id="KRF85248.1"/>
    </source>
</evidence>
<name>A0A0Q9WXW1_DROVI</name>
<dbReference type="InterPro" id="IPR032710">
    <property type="entry name" value="NTF2-like_dom_sf"/>
</dbReference>
<keyword evidence="3" id="KW-0813">Transport</keyword>
<dbReference type="PANTHER" id="PTHR10662">
    <property type="entry name" value="NUCLEAR RNA EXPORT FACTOR"/>
    <property type="match status" value="1"/>
</dbReference>
<dbReference type="Proteomes" id="UP000008792">
    <property type="component" value="Unassembled WGS sequence"/>
</dbReference>
<reference evidence="7 8" key="1">
    <citation type="journal article" date="2007" name="Nature">
        <title>Evolution of genes and genomes on the Drosophila phylogeny.</title>
        <authorList>
            <consortium name="Drosophila 12 Genomes Consortium"/>
            <person name="Clark A.G."/>
            <person name="Eisen M.B."/>
            <person name="Smith D.R."/>
            <person name="Bergman C.M."/>
            <person name="Oliver B."/>
            <person name="Markow T.A."/>
            <person name="Kaufman T.C."/>
            <person name="Kellis M."/>
            <person name="Gelbart W."/>
            <person name="Iyer V.N."/>
            <person name="Pollard D.A."/>
            <person name="Sackton T.B."/>
            <person name="Larracuente A.M."/>
            <person name="Singh N.D."/>
            <person name="Abad J.P."/>
            <person name="Abt D.N."/>
            <person name="Adryan B."/>
            <person name="Aguade M."/>
            <person name="Akashi H."/>
            <person name="Anderson W.W."/>
            <person name="Aquadro C.F."/>
            <person name="Ardell D.H."/>
            <person name="Arguello R."/>
            <person name="Artieri C.G."/>
            <person name="Barbash D.A."/>
            <person name="Barker D."/>
            <person name="Barsanti P."/>
            <person name="Batterham P."/>
            <person name="Batzoglou S."/>
            <person name="Begun D."/>
            <person name="Bhutkar A."/>
            <person name="Blanco E."/>
            <person name="Bosak S.A."/>
            <person name="Bradley R.K."/>
            <person name="Brand A.D."/>
            <person name="Brent M.R."/>
            <person name="Brooks A.N."/>
            <person name="Brown R.H."/>
            <person name="Butlin R.K."/>
            <person name="Caggese C."/>
            <person name="Calvi B.R."/>
            <person name="Bernardo de Carvalho A."/>
            <person name="Caspi A."/>
            <person name="Castrezana S."/>
            <person name="Celniker S.E."/>
            <person name="Chang J.L."/>
            <person name="Chapple C."/>
            <person name="Chatterji S."/>
            <person name="Chinwalla A."/>
            <person name="Civetta A."/>
            <person name="Clifton S.W."/>
            <person name="Comeron J.M."/>
            <person name="Costello J.C."/>
            <person name="Coyne J.A."/>
            <person name="Daub J."/>
            <person name="David R.G."/>
            <person name="Delcher A.L."/>
            <person name="Delehaunty K."/>
            <person name="Do C.B."/>
            <person name="Ebling H."/>
            <person name="Edwards K."/>
            <person name="Eickbush T."/>
            <person name="Evans J.D."/>
            <person name="Filipski A."/>
            <person name="Findeiss S."/>
            <person name="Freyhult E."/>
            <person name="Fulton L."/>
            <person name="Fulton R."/>
            <person name="Garcia A.C."/>
            <person name="Gardiner A."/>
            <person name="Garfield D.A."/>
            <person name="Garvin B.E."/>
            <person name="Gibson G."/>
            <person name="Gilbert D."/>
            <person name="Gnerre S."/>
            <person name="Godfrey J."/>
            <person name="Good R."/>
            <person name="Gotea V."/>
            <person name="Gravely B."/>
            <person name="Greenberg A.J."/>
            <person name="Griffiths-Jones S."/>
            <person name="Gross S."/>
            <person name="Guigo R."/>
            <person name="Gustafson E.A."/>
            <person name="Haerty W."/>
            <person name="Hahn M.W."/>
            <person name="Halligan D.L."/>
            <person name="Halpern A.L."/>
            <person name="Halter G.M."/>
            <person name="Han M.V."/>
            <person name="Heger A."/>
            <person name="Hillier L."/>
            <person name="Hinrichs A.S."/>
            <person name="Holmes I."/>
            <person name="Hoskins R.A."/>
            <person name="Hubisz M.J."/>
            <person name="Hultmark D."/>
            <person name="Huntley M.A."/>
            <person name="Jaffe D.B."/>
            <person name="Jagadeeshan S."/>
            <person name="Jeck W.R."/>
            <person name="Johnson J."/>
            <person name="Jones C.D."/>
            <person name="Jordan W.C."/>
            <person name="Karpen G.H."/>
            <person name="Kataoka E."/>
            <person name="Keightley P.D."/>
            <person name="Kheradpour P."/>
            <person name="Kirkness E.F."/>
            <person name="Koerich L.B."/>
            <person name="Kristiansen K."/>
            <person name="Kudrna D."/>
            <person name="Kulathinal R.J."/>
            <person name="Kumar S."/>
            <person name="Kwok R."/>
            <person name="Lander E."/>
            <person name="Langley C.H."/>
            <person name="Lapoint R."/>
            <person name="Lazzaro B.P."/>
            <person name="Lee S.J."/>
            <person name="Levesque L."/>
            <person name="Li R."/>
            <person name="Lin C.F."/>
            <person name="Lin M.F."/>
            <person name="Lindblad-Toh K."/>
            <person name="Llopart A."/>
            <person name="Long M."/>
            <person name="Low L."/>
            <person name="Lozovsky E."/>
            <person name="Lu J."/>
            <person name="Luo M."/>
            <person name="Machado C.A."/>
            <person name="Makalowski W."/>
            <person name="Marzo M."/>
            <person name="Matsuda M."/>
            <person name="Matzkin L."/>
            <person name="McAllister B."/>
            <person name="McBride C.S."/>
            <person name="McKernan B."/>
            <person name="McKernan K."/>
            <person name="Mendez-Lago M."/>
            <person name="Minx P."/>
            <person name="Mollenhauer M.U."/>
            <person name="Montooth K."/>
            <person name="Mount S.M."/>
            <person name="Mu X."/>
            <person name="Myers E."/>
            <person name="Negre B."/>
            <person name="Newfeld S."/>
            <person name="Nielsen R."/>
            <person name="Noor M.A."/>
            <person name="O'Grady P."/>
            <person name="Pachter L."/>
            <person name="Papaceit M."/>
            <person name="Parisi M.J."/>
            <person name="Parisi M."/>
            <person name="Parts L."/>
            <person name="Pedersen J.S."/>
            <person name="Pesole G."/>
            <person name="Phillippy A.M."/>
            <person name="Ponting C.P."/>
            <person name="Pop M."/>
            <person name="Porcelli D."/>
            <person name="Powell J.R."/>
            <person name="Prohaska S."/>
            <person name="Pruitt K."/>
            <person name="Puig M."/>
            <person name="Quesneville H."/>
            <person name="Ram K.R."/>
            <person name="Rand D."/>
            <person name="Rasmussen M.D."/>
            <person name="Reed L.K."/>
            <person name="Reenan R."/>
            <person name="Reily A."/>
            <person name="Remington K.A."/>
            <person name="Rieger T.T."/>
            <person name="Ritchie M.G."/>
            <person name="Robin C."/>
            <person name="Rogers Y.H."/>
            <person name="Rohde C."/>
            <person name="Rozas J."/>
            <person name="Rubenfield M.J."/>
            <person name="Ruiz A."/>
            <person name="Russo S."/>
            <person name="Salzberg S.L."/>
            <person name="Sanchez-Gracia A."/>
            <person name="Saranga D.J."/>
            <person name="Sato H."/>
            <person name="Schaeffer S.W."/>
            <person name="Schatz M.C."/>
            <person name="Schlenke T."/>
            <person name="Schwartz R."/>
            <person name="Segarra C."/>
            <person name="Singh R.S."/>
            <person name="Sirot L."/>
            <person name="Sirota M."/>
            <person name="Sisneros N.B."/>
            <person name="Smith C.D."/>
            <person name="Smith T.F."/>
            <person name="Spieth J."/>
            <person name="Stage D.E."/>
            <person name="Stark A."/>
            <person name="Stephan W."/>
            <person name="Strausberg R.L."/>
            <person name="Strempel S."/>
            <person name="Sturgill D."/>
            <person name="Sutton G."/>
            <person name="Sutton G.G."/>
            <person name="Tao W."/>
            <person name="Teichmann S."/>
            <person name="Tobari Y.N."/>
            <person name="Tomimura Y."/>
            <person name="Tsolas J.M."/>
            <person name="Valente V.L."/>
            <person name="Venter E."/>
            <person name="Venter J.C."/>
            <person name="Vicario S."/>
            <person name="Vieira F.G."/>
            <person name="Vilella A.J."/>
            <person name="Villasante A."/>
            <person name="Walenz B."/>
            <person name="Wang J."/>
            <person name="Wasserman M."/>
            <person name="Watts T."/>
            <person name="Wilson D."/>
            <person name="Wilson R.K."/>
            <person name="Wing R.A."/>
            <person name="Wolfner M.F."/>
            <person name="Wong A."/>
            <person name="Wong G.K."/>
            <person name="Wu C.I."/>
            <person name="Wu G."/>
            <person name="Yamamoto D."/>
            <person name="Yang H.P."/>
            <person name="Yang S.P."/>
            <person name="Yorke J.A."/>
            <person name="Yoshida K."/>
            <person name="Zdobnov E."/>
            <person name="Zhang P."/>
            <person name="Zhang Y."/>
            <person name="Zimin A.V."/>
            <person name="Baldwin J."/>
            <person name="Abdouelleil A."/>
            <person name="Abdulkadir J."/>
            <person name="Abebe A."/>
            <person name="Abera B."/>
            <person name="Abreu J."/>
            <person name="Acer S.C."/>
            <person name="Aftuck L."/>
            <person name="Alexander A."/>
            <person name="An P."/>
            <person name="Anderson E."/>
            <person name="Anderson S."/>
            <person name="Arachi H."/>
            <person name="Azer M."/>
            <person name="Bachantsang P."/>
            <person name="Barry A."/>
            <person name="Bayul T."/>
            <person name="Berlin A."/>
            <person name="Bessette D."/>
            <person name="Bloom T."/>
            <person name="Blye J."/>
            <person name="Boguslavskiy L."/>
            <person name="Bonnet C."/>
            <person name="Boukhgalter B."/>
            <person name="Bourzgui I."/>
            <person name="Brown A."/>
            <person name="Cahill P."/>
            <person name="Channer S."/>
            <person name="Cheshatsang Y."/>
            <person name="Chuda L."/>
            <person name="Citroen M."/>
            <person name="Collymore A."/>
            <person name="Cooke P."/>
            <person name="Costello M."/>
            <person name="D'Aco K."/>
            <person name="Daza R."/>
            <person name="De Haan G."/>
            <person name="DeGray S."/>
            <person name="DeMaso C."/>
            <person name="Dhargay N."/>
            <person name="Dooley K."/>
            <person name="Dooley E."/>
            <person name="Doricent M."/>
            <person name="Dorje P."/>
            <person name="Dorjee K."/>
            <person name="Dupes A."/>
            <person name="Elong R."/>
            <person name="Falk J."/>
            <person name="Farina A."/>
            <person name="Faro S."/>
            <person name="Ferguson D."/>
            <person name="Fisher S."/>
            <person name="Foley C.D."/>
            <person name="Franke A."/>
            <person name="Friedrich D."/>
            <person name="Gadbois L."/>
            <person name="Gearin G."/>
            <person name="Gearin C.R."/>
            <person name="Giannoukos G."/>
            <person name="Goode T."/>
            <person name="Graham J."/>
            <person name="Grandbois E."/>
            <person name="Grewal S."/>
            <person name="Gyaltsen K."/>
            <person name="Hafez N."/>
            <person name="Hagos B."/>
            <person name="Hall J."/>
            <person name="Henson C."/>
            <person name="Hollinger A."/>
            <person name="Honan T."/>
            <person name="Huard M.D."/>
            <person name="Hughes L."/>
            <person name="Hurhula B."/>
            <person name="Husby M.E."/>
            <person name="Kamat A."/>
            <person name="Kanga B."/>
            <person name="Kashin S."/>
            <person name="Khazanovich D."/>
            <person name="Kisner P."/>
            <person name="Lance K."/>
            <person name="Lara M."/>
            <person name="Lee W."/>
            <person name="Lennon N."/>
            <person name="Letendre F."/>
            <person name="LeVine R."/>
            <person name="Lipovsky A."/>
            <person name="Liu X."/>
            <person name="Liu J."/>
            <person name="Liu S."/>
            <person name="Lokyitsang T."/>
            <person name="Lokyitsang Y."/>
            <person name="Lubonja R."/>
            <person name="Lui A."/>
            <person name="MacDonald P."/>
            <person name="Magnisalis V."/>
            <person name="Maru K."/>
            <person name="Matthews C."/>
            <person name="McCusker W."/>
            <person name="McDonough S."/>
            <person name="Mehta T."/>
            <person name="Meldrim J."/>
            <person name="Meneus L."/>
            <person name="Mihai O."/>
            <person name="Mihalev A."/>
            <person name="Mihova T."/>
            <person name="Mittelman R."/>
            <person name="Mlenga V."/>
            <person name="Montmayeur A."/>
            <person name="Mulrain L."/>
            <person name="Navidi A."/>
            <person name="Naylor J."/>
            <person name="Negash T."/>
            <person name="Nguyen T."/>
            <person name="Nguyen N."/>
            <person name="Nicol R."/>
            <person name="Norbu C."/>
            <person name="Norbu N."/>
            <person name="Novod N."/>
            <person name="O'Neill B."/>
            <person name="Osman S."/>
            <person name="Markiewicz E."/>
            <person name="Oyono O.L."/>
            <person name="Patti C."/>
            <person name="Phunkhang P."/>
            <person name="Pierre F."/>
            <person name="Priest M."/>
            <person name="Raghuraman S."/>
            <person name="Rege F."/>
            <person name="Reyes R."/>
            <person name="Rise C."/>
            <person name="Rogov P."/>
            <person name="Ross K."/>
            <person name="Ryan E."/>
            <person name="Settipalli S."/>
            <person name="Shea T."/>
            <person name="Sherpa N."/>
            <person name="Shi L."/>
            <person name="Shih D."/>
            <person name="Sparrow T."/>
            <person name="Spaulding J."/>
            <person name="Stalker J."/>
            <person name="Stange-Thomann N."/>
            <person name="Stavropoulos S."/>
            <person name="Stone C."/>
            <person name="Strader C."/>
            <person name="Tesfaye S."/>
            <person name="Thomson T."/>
            <person name="Thoulutsang Y."/>
            <person name="Thoulutsang D."/>
            <person name="Topham K."/>
            <person name="Topping I."/>
            <person name="Tsamla T."/>
            <person name="Vassiliev H."/>
            <person name="Vo A."/>
            <person name="Wangchuk T."/>
            <person name="Wangdi T."/>
            <person name="Weiand M."/>
            <person name="Wilkinson J."/>
            <person name="Wilson A."/>
            <person name="Yadav S."/>
            <person name="Young G."/>
            <person name="Yu Q."/>
            <person name="Zembek L."/>
            <person name="Zhong D."/>
            <person name="Zimmer A."/>
            <person name="Zwirko Z."/>
            <person name="Jaffe D.B."/>
            <person name="Alvarez P."/>
            <person name="Brockman W."/>
            <person name="Butler J."/>
            <person name="Chin C."/>
            <person name="Gnerre S."/>
            <person name="Grabherr M."/>
            <person name="Kleber M."/>
            <person name="Mauceli E."/>
            <person name="MacCallum I."/>
        </authorList>
    </citation>
    <scope>NUCLEOTIDE SEQUENCE [LARGE SCALE GENOMIC DNA]</scope>
    <source>
        <strain evidence="8">Tucson 15010-1051.87</strain>
    </source>
</reference>
<feature type="domain" description="NTF2" evidence="6">
    <location>
        <begin position="343"/>
        <end position="493"/>
    </location>
</feature>
<organism evidence="7 8">
    <name type="scientific">Drosophila virilis</name>
    <name type="common">Fruit fly</name>
    <dbReference type="NCBI Taxonomy" id="7244"/>
    <lineage>
        <taxon>Eukaryota</taxon>
        <taxon>Metazoa</taxon>
        <taxon>Ecdysozoa</taxon>
        <taxon>Arthropoda</taxon>
        <taxon>Hexapoda</taxon>
        <taxon>Insecta</taxon>
        <taxon>Pterygota</taxon>
        <taxon>Neoptera</taxon>
        <taxon>Endopterygota</taxon>
        <taxon>Diptera</taxon>
        <taxon>Brachycera</taxon>
        <taxon>Muscomorpha</taxon>
        <taxon>Ephydroidea</taxon>
        <taxon>Drosophilidae</taxon>
        <taxon>Drosophila</taxon>
    </lineage>
</organism>
<evidence type="ECO:0000256" key="1">
    <source>
        <dbReference type="ARBA" id="ARBA00004123"/>
    </source>
</evidence>
<dbReference type="Gene3D" id="3.10.450.50">
    <property type="match status" value="1"/>
</dbReference>
<dbReference type="STRING" id="7244.A0A0Q9WXW1"/>
<evidence type="ECO:0000256" key="5">
    <source>
        <dbReference type="ARBA" id="ARBA00023242"/>
    </source>
</evidence>
<dbReference type="FunCoup" id="A0A0Q9WXW1">
    <property type="interactions" value="239"/>
</dbReference>
<dbReference type="InterPro" id="IPR001611">
    <property type="entry name" value="Leu-rich_rpt"/>
</dbReference>
<proteinExistence type="inferred from homology"/>
<dbReference type="Gene3D" id="3.80.10.10">
    <property type="entry name" value="Ribonuclease Inhibitor"/>
    <property type="match status" value="1"/>
</dbReference>
<dbReference type="SMR" id="A0A0Q9WXW1"/>
<comment type="similarity">
    <text evidence="2">Belongs to the NXF family.</text>
</comment>
<dbReference type="Pfam" id="PF24048">
    <property type="entry name" value="LRR_NXF1-5"/>
    <property type="match status" value="1"/>
</dbReference>
<protein>
    <recommendedName>
        <fullName evidence="6">NTF2 domain-containing protein</fullName>
    </recommendedName>
</protein>
<dbReference type="InterPro" id="IPR002075">
    <property type="entry name" value="NTF2_dom"/>
</dbReference>
<dbReference type="PROSITE" id="PS50177">
    <property type="entry name" value="NTF2_DOMAIN"/>
    <property type="match status" value="1"/>
</dbReference>
<evidence type="ECO:0000256" key="2">
    <source>
        <dbReference type="ARBA" id="ARBA00009285"/>
    </source>
</evidence>
<keyword evidence="5" id="KW-0539">Nucleus</keyword>
<dbReference type="EMBL" id="CH940647">
    <property type="protein sequence ID" value="KRF85248.1"/>
    <property type="molecule type" value="Genomic_DNA"/>
</dbReference>
<evidence type="ECO:0000313" key="8">
    <source>
        <dbReference type="Proteomes" id="UP000008792"/>
    </source>
</evidence>
<dbReference type="GO" id="GO:0005634">
    <property type="term" value="C:nucleus"/>
    <property type="evidence" value="ECO:0007669"/>
    <property type="project" value="UniProtKB-SubCell"/>
</dbReference>
<keyword evidence="8" id="KW-1185">Reference proteome</keyword>
<dbReference type="InterPro" id="IPR030217">
    <property type="entry name" value="NXF_fam"/>
</dbReference>
<dbReference type="AlphaFoldDB" id="A0A0Q9WXW1"/>
<sequence length="604" mass="68503">MSVFQKLEENGLRNGRRINMKTRTPVNILKASNRNLGSSKFKEYVGVWIGDLTPVHLCNVLDKYVQEHDTKPKMINVTGWFTVTISNCMDLPDSSIMLALKYAMMPLKVQLYNFKRSHGGDCGQFLVDTVLMANRLKRLSGKVSVLFSSQIINIIVEQGMPSNMLTMSQFTPELLVAIRTALFACYEADSATLNLSRFHAVAELEGHFCPLHVLPMLQQVLFMISQQFPLLRILQLRDNFLCTLRAFNGFSRANMPALQNLDVSANQIQDLMELKNLRNLDLQTLKIAGNPLAKYQPWQLNAMLPQGVHICGYSQKLQSQELIRAPSPSAQGAYSINCEGFTFCAGFAKVYYNIFDETSRRPELDIYYDAKALFSFSAPTELTQSLQCNSSYRLFNRNHLHLRSSFARCGKMRVGGKNVVQTICKLPDMQTSIEEARLEVHIYNNKLRAFTLTGSCSELTTNNDWQRRIYSRSFVMRPDVPPRWVITNDMLNITLGAKQEVRCKRILVPPQAMEAPLASQHRQGLDKSCNIDDQLEEISNGMPKLAIEPKKSFKPKAVLPSFEEMPQLVTQASVDENIKLEREVDDTLLCSEDEMLLVISDDVL</sequence>
<dbReference type="InParanoid" id="A0A0Q9WXW1"/>
<dbReference type="SUPFAM" id="SSF52058">
    <property type="entry name" value="L domain-like"/>
    <property type="match status" value="1"/>
</dbReference>
<dbReference type="PROSITE" id="PS51450">
    <property type="entry name" value="LRR"/>
    <property type="match status" value="1"/>
</dbReference>
<comment type="subcellular location">
    <subcellularLocation>
        <location evidence="1">Nucleus</location>
    </subcellularLocation>
</comment>
<dbReference type="OrthoDB" id="25872at2759"/>
<dbReference type="InterPro" id="IPR018222">
    <property type="entry name" value="Nuclear_transport_factor_2_euk"/>
</dbReference>
<dbReference type="GO" id="GO:0016973">
    <property type="term" value="P:poly(A)+ mRNA export from nucleus"/>
    <property type="evidence" value="ECO:0007669"/>
    <property type="project" value="TreeGrafter"/>
</dbReference>
<keyword evidence="4" id="KW-0509">mRNA transport</keyword>
<evidence type="ECO:0000256" key="3">
    <source>
        <dbReference type="ARBA" id="ARBA00022448"/>
    </source>
</evidence>
<dbReference type="InterPro" id="IPR032675">
    <property type="entry name" value="LRR_dom_sf"/>
</dbReference>
<dbReference type="PANTHER" id="PTHR10662:SF22">
    <property type="entry name" value="NUCLEAR RNA EXPORT FACTOR 1"/>
    <property type="match status" value="1"/>
</dbReference>
<dbReference type="InterPro" id="IPR057125">
    <property type="entry name" value="NXF1/2/3/5-like_LRR"/>
</dbReference>
<gene>
    <name evidence="7" type="primary">Dvir\GJ27063</name>
    <name evidence="7" type="ORF">Dvir_GJ27063</name>
</gene>
<dbReference type="KEGG" id="dvi:26531833"/>
<evidence type="ECO:0000256" key="4">
    <source>
        <dbReference type="ARBA" id="ARBA00022816"/>
    </source>
</evidence>
<dbReference type="GO" id="GO:0003723">
    <property type="term" value="F:RNA binding"/>
    <property type="evidence" value="ECO:0007669"/>
    <property type="project" value="TreeGrafter"/>
</dbReference>
<evidence type="ECO:0000259" key="6">
    <source>
        <dbReference type="PROSITE" id="PS50177"/>
    </source>
</evidence>